<comment type="caution">
    <text evidence="4">The sequence shown here is derived from an EMBL/GenBank/DDBJ whole genome shotgun (WGS) entry which is preliminary data.</text>
</comment>
<accession>A0A9D3Z434</accession>
<keyword evidence="3" id="KW-0732">Signal</keyword>
<proteinExistence type="predicted"/>
<dbReference type="EMBL" id="JAIWYP010000014">
    <property type="protein sequence ID" value="KAH3712515.1"/>
    <property type="molecule type" value="Genomic_DNA"/>
</dbReference>
<feature type="compositionally biased region" description="Polar residues" evidence="1">
    <location>
        <begin position="441"/>
        <end position="461"/>
    </location>
</feature>
<feature type="compositionally biased region" description="Basic and acidic residues" evidence="1">
    <location>
        <begin position="498"/>
        <end position="514"/>
    </location>
</feature>
<protein>
    <submittedName>
        <fullName evidence="4">Uncharacterized protein</fullName>
    </submittedName>
</protein>
<feature type="signal peptide" evidence="3">
    <location>
        <begin position="1"/>
        <end position="22"/>
    </location>
</feature>
<keyword evidence="2" id="KW-0472">Membrane</keyword>
<feature type="compositionally biased region" description="Basic residues" evidence="1">
    <location>
        <begin position="486"/>
        <end position="497"/>
    </location>
</feature>
<dbReference type="AlphaFoldDB" id="A0A9D3Z434"/>
<feature type="transmembrane region" description="Helical" evidence="2">
    <location>
        <begin position="380"/>
        <end position="403"/>
    </location>
</feature>
<evidence type="ECO:0000256" key="1">
    <source>
        <dbReference type="SAM" id="MobiDB-lite"/>
    </source>
</evidence>
<dbReference type="Proteomes" id="UP000828390">
    <property type="component" value="Unassembled WGS sequence"/>
</dbReference>
<evidence type="ECO:0000313" key="5">
    <source>
        <dbReference type="Proteomes" id="UP000828390"/>
    </source>
</evidence>
<feature type="compositionally biased region" description="Polar residues" evidence="1">
    <location>
        <begin position="281"/>
        <end position="290"/>
    </location>
</feature>
<evidence type="ECO:0000256" key="3">
    <source>
        <dbReference type="SAM" id="SignalP"/>
    </source>
</evidence>
<feature type="chain" id="PRO_5038581311" evidence="3">
    <location>
        <begin position="23"/>
        <end position="568"/>
    </location>
</feature>
<keyword evidence="5" id="KW-1185">Reference proteome</keyword>
<gene>
    <name evidence="4" type="ORF">DPMN_072266</name>
</gene>
<evidence type="ECO:0000256" key="2">
    <source>
        <dbReference type="SAM" id="Phobius"/>
    </source>
</evidence>
<evidence type="ECO:0000313" key="4">
    <source>
        <dbReference type="EMBL" id="KAH3712515.1"/>
    </source>
</evidence>
<feature type="compositionally biased region" description="Polar residues" evidence="1">
    <location>
        <begin position="472"/>
        <end position="483"/>
    </location>
</feature>
<reference evidence="4" key="2">
    <citation type="submission" date="2020-11" db="EMBL/GenBank/DDBJ databases">
        <authorList>
            <person name="McCartney M.A."/>
            <person name="Auch B."/>
            <person name="Kono T."/>
            <person name="Mallez S."/>
            <person name="Becker A."/>
            <person name="Gohl D.M."/>
            <person name="Silverstein K.A.T."/>
            <person name="Koren S."/>
            <person name="Bechman K.B."/>
            <person name="Herman A."/>
            <person name="Abrahante J.E."/>
            <person name="Garbe J."/>
        </authorList>
    </citation>
    <scope>NUCLEOTIDE SEQUENCE</scope>
    <source>
        <strain evidence="4">Duluth1</strain>
        <tissue evidence="4">Whole animal</tissue>
    </source>
</reference>
<keyword evidence="2" id="KW-1133">Transmembrane helix</keyword>
<organism evidence="4 5">
    <name type="scientific">Dreissena polymorpha</name>
    <name type="common">Zebra mussel</name>
    <name type="synonym">Mytilus polymorpha</name>
    <dbReference type="NCBI Taxonomy" id="45954"/>
    <lineage>
        <taxon>Eukaryota</taxon>
        <taxon>Metazoa</taxon>
        <taxon>Spiralia</taxon>
        <taxon>Lophotrochozoa</taxon>
        <taxon>Mollusca</taxon>
        <taxon>Bivalvia</taxon>
        <taxon>Autobranchia</taxon>
        <taxon>Heteroconchia</taxon>
        <taxon>Euheterodonta</taxon>
        <taxon>Imparidentia</taxon>
        <taxon>Neoheterodontei</taxon>
        <taxon>Myida</taxon>
        <taxon>Dreissenoidea</taxon>
        <taxon>Dreissenidae</taxon>
        <taxon>Dreissena</taxon>
    </lineage>
</organism>
<feature type="region of interest" description="Disordered" evidence="1">
    <location>
        <begin position="277"/>
        <end position="296"/>
    </location>
</feature>
<feature type="compositionally biased region" description="Basic and acidic residues" evidence="1">
    <location>
        <begin position="417"/>
        <end position="432"/>
    </location>
</feature>
<reference evidence="4" key="1">
    <citation type="journal article" date="2019" name="bioRxiv">
        <title>The Genome of the Zebra Mussel, Dreissena polymorpha: A Resource for Invasive Species Research.</title>
        <authorList>
            <person name="McCartney M.A."/>
            <person name="Auch B."/>
            <person name="Kono T."/>
            <person name="Mallez S."/>
            <person name="Zhang Y."/>
            <person name="Obille A."/>
            <person name="Becker A."/>
            <person name="Abrahante J.E."/>
            <person name="Garbe J."/>
            <person name="Badalamenti J.P."/>
            <person name="Herman A."/>
            <person name="Mangelson H."/>
            <person name="Liachko I."/>
            <person name="Sullivan S."/>
            <person name="Sone E.D."/>
            <person name="Koren S."/>
            <person name="Silverstein K.A.T."/>
            <person name="Beckman K.B."/>
            <person name="Gohl D.M."/>
        </authorList>
    </citation>
    <scope>NUCLEOTIDE SEQUENCE</scope>
    <source>
        <strain evidence="4">Duluth1</strain>
        <tissue evidence="4">Whole animal</tissue>
    </source>
</reference>
<name>A0A9D3Z434_DREPO</name>
<feature type="compositionally biased region" description="Basic residues" evidence="1">
    <location>
        <begin position="526"/>
        <end position="536"/>
    </location>
</feature>
<keyword evidence="2" id="KW-0812">Transmembrane</keyword>
<feature type="region of interest" description="Disordered" evidence="1">
    <location>
        <begin position="409"/>
        <end position="550"/>
    </location>
</feature>
<sequence length="568" mass="62698">MSIGFSHAEVLLNLLLSTSWIAEYTCHVGNCSCTSDSAGSLQLGCINVNCTSSDNGNGYLLAFTDLLQHGNVSNGGIIDKTEESLQFVSTVLDLTSGTTSWNTGMPNSIHTCAQANAFTSMAYDCISGPCKQICNDDTISGVNHACVWTADYPQVSTIKHRECTCQFSTTSNYLQVKMHDNKLTSDQTLELISADNVVVYQWNRTTPKGRALLIGETLNISADHSITLRWKNPTLQNESFFIGFYAYNDTISLNCFQPESITTSISSTETTHITTRTSLSVSETLKTEQPSSAQSSSVSETYSAIDVVITDPITTSRSTDISTATPASVRTKTENNVNGTIRQTVDSTPFITSDKTSIEISTEDIIATSNEHVQSNTKGFPIWIIFLILGILLIVAIIVYIVYRKKKKANQVNPDPEQAHENNEKHWNEESPKASGVASFIPSTSGFWNSSKTQVESNTPARNKFKADTARNVGNNDGLLSSESSRKKKKKKKKKRHTDLEQEEHNVDNHKEDAVTEPEAETNEKPKKKRKKRKKRHLEEDLNGENIGNQTEHFKVGTLGGVDYDHLL</sequence>